<name>A0A485B2S7_RAOPL</name>
<gene>
    <name evidence="1" type="ORF">NCTC12998_03262</name>
</gene>
<sequence>MSDDAFQMTQIVKDLTFEVDFGTIALADLIQLIDNVAQIRANFLNLFIPLAYAILRQRSYADAGI</sequence>
<dbReference type="AlphaFoldDB" id="A0A485B2S7"/>
<accession>A0A485B2S7</accession>
<reference evidence="1 2" key="1">
    <citation type="submission" date="2019-03" db="EMBL/GenBank/DDBJ databases">
        <authorList>
            <consortium name="Pathogen Informatics"/>
        </authorList>
    </citation>
    <scope>NUCLEOTIDE SEQUENCE [LARGE SCALE GENOMIC DNA]</scope>
    <source>
        <strain evidence="1 2">NCTC12998</strain>
    </source>
</reference>
<protein>
    <submittedName>
        <fullName evidence="1">Uncharacterized protein</fullName>
    </submittedName>
</protein>
<proteinExistence type="predicted"/>
<dbReference type="EMBL" id="CAADJE010000023">
    <property type="protein sequence ID" value="VFS67191.1"/>
    <property type="molecule type" value="Genomic_DNA"/>
</dbReference>
<evidence type="ECO:0000313" key="1">
    <source>
        <dbReference type="EMBL" id="VFS67191.1"/>
    </source>
</evidence>
<organism evidence="1 2">
    <name type="scientific">Raoultella planticola</name>
    <name type="common">Klebsiella planticola</name>
    <dbReference type="NCBI Taxonomy" id="575"/>
    <lineage>
        <taxon>Bacteria</taxon>
        <taxon>Pseudomonadati</taxon>
        <taxon>Pseudomonadota</taxon>
        <taxon>Gammaproteobacteria</taxon>
        <taxon>Enterobacterales</taxon>
        <taxon>Enterobacteriaceae</taxon>
        <taxon>Klebsiella/Raoultella group</taxon>
        <taxon>Raoultella</taxon>
    </lineage>
</organism>
<evidence type="ECO:0000313" key="2">
    <source>
        <dbReference type="Proteomes" id="UP000345637"/>
    </source>
</evidence>
<dbReference type="Proteomes" id="UP000345637">
    <property type="component" value="Unassembled WGS sequence"/>
</dbReference>